<evidence type="ECO:0000313" key="1">
    <source>
        <dbReference type="EMBL" id="MRS61671.1"/>
    </source>
</evidence>
<protein>
    <submittedName>
        <fullName evidence="1">Uncharacterized protein</fullName>
    </submittedName>
</protein>
<name>A0A7K0EJH1_9BACT</name>
<evidence type="ECO:0000313" key="2">
    <source>
        <dbReference type="Proteomes" id="UP000441754"/>
    </source>
</evidence>
<dbReference type="Proteomes" id="UP000441754">
    <property type="component" value="Unassembled WGS sequence"/>
</dbReference>
<accession>A0A7K0EJH1</accession>
<sequence length="254" mass="29432">MDDSSARKAGETISKLQLSLKKLERHFGFLGVTRKRDALTVQCRNGEFDLPRRWEDVTLEEYLRLSKGGFTPQNAILSLASDPEVAARLSTTEYRAVIKTLDYLSQPVQVDDLPVPTVIAGMALPENAREHFGFVQEQAMNEEMEKLEDLSTLDWVIPTLRIFMFQLMDEPVFTLHRQLNGIKPKMLKYYEWKVKELPFMQAIPLAKHYLSIWQGTDSLPRVSEIVLVYNKQSTPIIPEPIIRKSRWRRLVEAW</sequence>
<dbReference type="EMBL" id="WJXZ01000005">
    <property type="protein sequence ID" value="MRS61671.1"/>
    <property type="molecule type" value="Genomic_DNA"/>
</dbReference>
<keyword evidence="2" id="KW-1185">Reference proteome</keyword>
<dbReference type="RefSeq" id="WP_154175059.1">
    <property type="nucleotide sequence ID" value="NZ_WJXZ01000005.1"/>
</dbReference>
<dbReference type="AlphaFoldDB" id="A0A7K0EJH1"/>
<comment type="caution">
    <text evidence="1">The sequence shown here is derived from an EMBL/GenBank/DDBJ whole genome shotgun (WGS) entry which is preliminary data.</text>
</comment>
<gene>
    <name evidence="1" type="ORF">GJJ30_10260</name>
</gene>
<proteinExistence type="predicted"/>
<organism evidence="1 2">
    <name type="scientific">Larkinella terrae</name>
    <dbReference type="NCBI Taxonomy" id="2025311"/>
    <lineage>
        <taxon>Bacteria</taxon>
        <taxon>Pseudomonadati</taxon>
        <taxon>Bacteroidota</taxon>
        <taxon>Cytophagia</taxon>
        <taxon>Cytophagales</taxon>
        <taxon>Spirosomataceae</taxon>
        <taxon>Larkinella</taxon>
    </lineage>
</organism>
<reference evidence="1 2" key="1">
    <citation type="journal article" date="2018" name="Antonie Van Leeuwenhoek">
        <title>Larkinella terrae sp. nov., isolated from soil on Jeju Island, South Korea.</title>
        <authorList>
            <person name="Ten L.N."/>
            <person name="Jeon J."/>
            <person name="Park S.J."/>
            <person name="Park S."/>
            <person name="Lee S.Y."/>
            <person name="Kim M.K."/>
            <person name="Jung H.Y."/>
        </authorList>
    </citation>
    <scope>NUCLEOTIDE SEQUENCE [LARGE SCALE GENOMIC DNA]</scope>
    <source>
        <strain evidence="1 2">KCTC 52001</strain>
    </source>
</reference>